<dbReference type="FunFam" id="3.30.160.60:FF:001269">
    <property type="entry name" value="Zinc finger protein"/>
    <property type="match status" value="1"/>
</dbReference>
<evidence type="ECO:0000313" key="12">
    <source>
        <dbReference type="Proteomes" id="UP000310200"/>
    </source>
</evidence>
<feature type="compositionally biased region" description="Basic residues" evidence="9">
    <location>
        <begin position="385"/>
        <end position="403"/>
    </location>
</feature>
<dbReference type="PANTHER" id="PTHR16515">
    <property type="entry name" value="PR DOMAIN ZINC FINGER PROTEIN"/>
    <property type="match status" value="1"/>
</dbReference>
<dbReference type="AlphaFoldDB" id="A0A4S2KGP1"/>
<dbReference type="FunFam" id="3.30.160.60:FF:000145">
    <property type="entry name" value="Zinc finger protein 574"/>
    <property type="match status" value="1"/>
</dbReference>
<name>A0A4S2KGP1_9HYME</name>
<feature type="region of interest" description="Disordered" evidence="9">
    <location>
        <begin position="891"/>
        <end position="921"/>
    </location>
</feature>
<evidence type="ECO:0000256" key="1">
    <source>
        <dbReference type="ARBA" id="ARBA00004123"/>
    </source>
</evidence>
<feature type="compositionally biased region" description="Polar residues" evidence="9">
    <location>
        <begin position="767"/>
        <end position="777"/>
    </location>
</feature>
<dbReference type="EMBL" id="QBLH01002788">
    <property type="protein sequence ID" value="TGZ46977.1"/>
    <property type="molecule type" value="Genomic_DNA"/>
</dbReference>
<feature type="compositionally biased region" description="Low complexity" evidence="9">
    <location>
        <begin position="542"/>
        <end position="559"/>
    </location>
</feature>
<dbReference type="GO" id="GO:0010468">
    <property type="term" value="P:regulation of gene expression"/>
    <property type="evidence" value="ECO:0007669"/>
    <property type="project" value="TreeGrafter"/>
</dbReference>
<keyword evidence="5" id="KW-0862">Zinc</keyword>
<comment type="subcellular location">
    <subcellularLocation>
        <location evidence="1">Nucleus</location>
    </subcellularLocation>
</comment>
<feature type="region of interest" description="Disordered" evidence="9">
    <location>
        <begin position="746"/>
        <end position="777"/>
    </location>
</feature>
<evidence type="ECO:0000256" key="3">
    <source>
        <dbReference type="ARBA" id="ARBA00022737"/>
    </source>
</evidence>
<dbReference type="FunFam" id="3.30.160.60:FF:000340">
    <property type="entry name" value="zinc finger protein 473 isoform X1"/>
    <property type="match status" value="1"/>
</dbReference>
<evidence type="ECO:0000259" key="10">
    <source>
        <dbReference type="PROSITE" id="PS50157"/>
    </source>
</evidence>
<feature type="domain" description="C2H2-type" evidence="10">
    <location>
        <begin position="447"/>
        <end position="474"/>
    </location>
</feature>
<dbReference type="PROSITE" id="PS50157">
    <property type="entry name" value="ZINC_FINGER_C2H2_2"/>
    <property type="match status" value="8"/>
</dbReference>
<dbReference type="PANTHER" id="PTHR16515:SF49">
    <property type="entry name" value="GASTRULA ZINC FINGER PROTEIN XLCGF49.1-LIKE-RELATED"/>
    <property type="match status" value="1"/>
</dbReference>
<keyword evidence="12" id="KW-1185">Reference proteome</keyword>
<evidence type="ECO:0000256" key="5">
    <source>
        <dbReference type="ARBA" id="ARBA00022833"/>
    </source>
</evidence>
<dbReference type="InterPro" id="IPR050331">
    <property type="entry name" value="Zinc_finger"/>
</dbReference>
<dbReference type="GO" id="GO:0008270">
    <property type="term" value="F:zinc ion binding"/>
    <property type="evidence" value="ECO:0007669"/>
    <property type="project" value="UniProtKB-KW"/>
</dbReference>
<dbReference type="STRING" id="300112.A0A4S2KGP1"/>
<dbReference type="InterPro" id="IPR013087">
    <property type="entry name" value="Znf_C2H2_type"/>
</dbReference>
<organism evidence="11 12">
    <name type="scientific">Temnothorax longispinosus</name>
    <dbReference type="NCBI Taxonomy" id="300112"/>
    <lineage>
        <taxon>Eukaryota</taxon>
        <taxon>Metazoa</taxon>
        <taxon>Ecdysozoa</taxon>
        <taxon>Arthropoda</taxon>
        <taxon>Hexapoda</taxon>
        <taxon>Insecta</taxon>
        <taxon>Pterygota</taxon>
        <taxon>Neoptera</taxon>
        <taxon>Endopterygota</taxon>
        <taxon>Hymenoptera</taxon>
        <taxon>Apocrita</taxon>
        <taxon>Aculeata</taxon>
        <taxon>Formicoidea</taxon>
        <taxon>Formicidae</taxon>
        <taxon>Myrmicinae</taxon>
        <taxon>Temnothorax</taxon>
    </lineage>
</organism>
<keyword evidence="4 8" id="KW-0863">Zinc-finger</keyword>
<keyword evidence="3" id="KW-0677">Repeat</keyword>
<dbReference type="Gene3D" id="3.30.160.60">
    <property type="entry name" value="Classic Zinc Finger"/>
    <property type="match status" value="6"/>
</dbReference>
<reference evidence="11 12" key="1">
    <citation type="journal article" date="2019" name="Philos. Trans. R. Soc. Lond., B, Biol. Sci.">
        <title>Ant behaviour and brain gene expression of defending hosts depend on the ecological success of the intruding social parasite.</title>
        <authorList>
            <person name="Kaur R."/>
            <person name="Stoldt M."/>
            <person name="Jongepier E."/>
            <person name="Feldmeyer B."/>
            <person name="Menzel F."/>
            <person name="Bornberg-Bauer E."/>
            <person name="Foitzik S."/>
        </authorList>
    </citation>
    <scope>NUCLEOTIDE SEQUENCE [LARGE SCALE GENOMIC DNA]</scope>
    <source>
        <tissue evidence="11">Whole body</tissue>
    </source>
</reference>
<feature type="domain" description="C2H2-type" evidence="10">
    <location>
        <begin position="932"/>
        <end position="959"/>
    </location>
</feature>
<feature type="region of interest" description="Disordered" evidence="9">
    <location>
        <begin position="788"/>
        <end position="807"/>
    </location>
</feature>
<feature type="region of interest" description="Disordered" evidence="9">
    <location>
        <begin position="16"/>
        <end position="43"/>
    </location>
</feature>
<comment type="caution">
    <text evidence="11">The sequence shown here is derived from an EMBL/GenBank/DDBJ whole genome shotgun (WGS) entry which is preliminary data.</text>
</comment>
<sequence>MTRCRCAEDWERRRTRAARREAARRTIPVLGGGTENEGSDSNSGVRVSKMNFTPFPGFTGSLPTGTVHQFATAKFAQNLTTGGQVVGVLSGGEGGVHYLRPVDPNGFAVAQSGNNQQQQIITLPITVPGKDGTQQQQTVQIQVVNPSVSQSGNSGDQPKYHLAPISLSQFPQGAATVLTVAYSQQGADGVQIQVQPQNTVATTQTSDQTTQSTSTAVTTTSQQTIQQTVQLPGAPEGLTVVAQIPQDLILRESIEESKEDVKEGTTPVALIKRGSVKSQGNQSGEEFITSMPASWQSLAAPGSTVADYLSRLPTSTLPLSLQHFLKFSAETIKREATIESSPLGADGLDASGSTASGEQAVQITVAGGETAIIPDVVEEQEAGAKPKRKKKYKKKPPKPKKPKPGQVSIVTALDGTTLFCCPQCNMAYPEKESLEQHLIGHKIERRFICDICGAGLKRKEHLERHKLGHNPDRPFICSVCMKGFKRKEHLNLHFVIHSGQKTEVCTECGKAFYRKDHLRKHARSHLTKRAKEDPLNTSDTTQNQQQADQQQQVEQMQQQSSVPELQQIQIQVGQGSQAQIHQISVSEQSTVVLPTAAETGAMTMLHHQQQQQQQQQQWRVSLGTSQPVCWLPPPPPAAAYSGIRQCGECGVHDVRLRSAMNFPPFGGHFPSTIPSIHQFATDSSSGAGARYANHFPNQPPIGVPVVGKYRPENNGVQSAQSQVMMNNKTSYPNSNVHHYPNVPYSQAQSVQQRPTNSPGMQEKRSYHQQSTETINQQDVCNLLQDKDKTKEKKAEEQQRNGETTTNGAQQDYTMHQHHQQHAHTQTPATMPATWQSLATPGSTVADYLSHLPASTLPLSLHHFLKYSAESIKKESEMAQTTSVAVATTTTPNIMMSPNNKKKKKKKTPKEKKPRPKPGEIRLTTALDGSTLYCCPECHMAYPERELLEQHLLGHTLERRFVCDICGAGLKRKDHLTRHKQSHNPERPYVCTVCLKAFKRKEQLTLHFVIHSGEKRHVCTECGKGFYRKDHLRKHTRSHIARRVKAELSQNAGTQQNQQQNNVSSMQTTTVSASSVLPGGHPGPLLS</sequence>
<feature type="compositionally biased region" description="Low complexity" evidence="9">
    <location>
        <begin position="1048"/>
        <end position="1069"/>
    </location>
</feature>
<accession>A0A4S2KGP1</accession>
<dbReference type="SMART" id="SM00355">
    <property type="entry name" value="ZnF_C2H2"/>
    <property type="match status" value="8"/>
</dbReference>
<dbReference type="Proteomes" id="UP000310200">
    <property type="component" value="Unassembled WGS sequence"/>
</dbReference>
<protein>
    <submittedName>
        <fullName evidence="11">Gastrula zinc finger protein</fullName>
    </submittedName>
</protein>
<feature type="domain" description="C2H2-type" evidence="10">
    <location>
        <begin position="1016"/>
        <end position="1043"/>
    </location>
</feature>
<feature type="region of interest" description="Disordered" evidence="9">
    <location>
        <begin position="377"/>
        <end position="407"/>
    </location>
</feature>
<feature type="compositionally biased region" description="Basic residues" evidence="9">
    <location>
        <begin position="899"/>
        <end position="915"/>
    </location>
</feature>
<keyword evidence="2" id="KW-0479">Metal-binding</keyword>
<evidence type="ECO:0000313" key="11">
    <source>
        <dbReference type="EMBL" id="TGZ46977.1"/>
    </source>
</evidence>
<evidence type="ECO:0000256" key="8">
    <source>
        <dbReference type="PROSITE-ProRule" id="PRU00042"/>
    </source>
</evidence>
<proteinExistence type="predicted"/>
<evidence type="ECO:0000256" key="4">
    <source>
        <dbReference type="ARBA" id="ARBA00022771"/>
    </source>
</evidence>
<feature type="compositionally biased region" description="Basic and acidic residues" evidence="9">
    <location>
        <begin position="788"/>
        <end position="799"/>
    </location>
</feature>
<feature type="domain" description="C2H2-type" evidence="10">
    <location>
        <begin position="503"/>
        <end position="530"/>
    </location>
</feature>
<gene>
    <name evidence="11" type="ORF">DBV15_06853</name>
</gene>
<evidence type="ECO:0000256" key="9">
    <source>
        <dbReference type="SAM" id="MobiDB-lite"/>
    </source>
</evidence>
<feature type="region of interest" description="Disordered" evidence="9">
    <location>
        <begin position="1046"/>
        <end position="1086"/>
    </location>
</feature>
<evidence type="ECO:0000256" key="2">
    <source>
        <dbReference type="ARBA" id="ARBA00022723"/>
    </source>
</evidence>
<feature type="region of interest" description="Disordered" evidence="9">
    <location>
        <begin position="523"/>
        <end position="559"/>
    </location>
</feature>
<dbReference type="InterPro" id="IPR036236">
    <property type="entry name" value="Znf_C2H2_sf"/>
</dbReference>
<feature type="domain" description="C2H2-type" evidence="10">
    <location>
        <begin position="960"/>
        <end position="987"/>
    </location>
</feature>
<dbReference type="Pfam" id="PF00096">
    <property type="entry name" value="zf-C2H2"/>
    <property type="match status" value="4"/>
</dbReference>
<dbReference type="GO" id="GO:0003677">
    <property type="term" value="F:DNA binding"/>
    <property type="evidence" value="ECO:0007669"/>
    <property type="project" value="UniProtKB-KW"/>
</dbReference>
<feature type="domain" description="C2H2-type" evidence="10">
    <location>
        <begin position="988"/>
        <end position="1015"/>
    </location>
</feature>
<feature type="domain" description="C2H2-type" evidence="10">
    <location>
        <begin position="419"/>
        <end position="446"/>
    </location>
</feature>
<dbReference type="GO" id="GO:0005634">
    <property type="term" value="C:nucleus"/>
    <property type="evidence" value="ECO:0007669"/>
    <property type="project" value="UniProtKB-SubCell"/>
</dbReference>
<dbReference type="FunFam" id="3.30.160.60:FF:000843">
    <property type="entry name" value="Potential zinc finger protein"/>
    <property type="match status" value="1"/>
</dbReference>
<keyword evidence="6" id="KW-0238">DNA-binding</keyword>
<feature type="compositionally biased region" description="Polar residues" evidence="9">
    <location>
        <begin position="746"/>
        <end position="759"/>
    </location>
</feature>
<dbReference type="PROSITE" id="PS00028">
    <property type="entry name" value="ZINC_FINGER_C2H2_1"/>
    <property type="match status" value="8"/>
</dbReference>
<evidence type="ECO:0000256" key="6">
    <source>
        <dbReference type="ARBA" id="ARBA00023125"/>
    </source>
</evidence>
<feature type="domain" description="C2H2-type" evidence="10">
    <location>
        <begin position="475"/>
        <end position="502"/>
    </location>
</feature>
<evidence type="ECO:0000256" key="7">
    <source>
        <dbReference type="ARBA" id="ARBA00023242"/>
    </source>
</evidence>
<dbReference type="SUPFAM" id="SSF57667">
    <property type="entry name" value="beta-beta-alpha zinc fingers"/>
    <property type="match status" value="4"/>
</dbReference>
<keyword evidence="7" id="KW-0539">Nucleus</keyword>